<feature type="signal peptide" evidence="1">
    <location>
        <begin position="1"/>
        <end position="24"/>
    </location>
</feature>
<organism evidence="2 3">
    <name type="scientific">Anopheles melas</name>
    <dbReference type="NCBI Taxonomy" id="34690"/>
    <lineage>
        <taxon>Eukaryota</taxon>
        <taxon>Metazoa</taxon>
        <taxon>Ecdysozoa</taxon>
        <taxon>Arthropoda</taxon>
        <taxon>Hexapoda</taxon>
        <taxon>Insecta</taxon>
        <taxon>Pterygota</taxon>
        <taxon>Neoptera</taxon>
        <taxon>Endopterygota</taxon>
        <taxon>Diptera</taxon>
        <taxon>Nematocera</taxon>
        <taxon>Culicoidea</taxon>
        <taxon>Culicidae</taxon>
        <taxon>Anophelinae</taxon>
        <taxon>Anopheles</taxon>
    </lineage>
</organism>
<name>A0A182UFI7_9DIPT</name>
<proteinExistence type="predicted"/>
<accession>A0A182UFI7</accession>
<keyword evidence="3" id="KW-1185">Reference proteome</keyword>
<dbReference type="EnsemblMetazoa" id="AMEC019475-RA">
    <property type="protein sequence ID" value="AMEC019475-PA"/>
    <property type="gene ID" value="AMEC019475"/>
</dbReference>
<dbReference type="PANTHER" id="PTHR47771">
    <property type="entry name" value="LD27203P-RELATED"/>
    <property type="match status" value="1"/>
</dbReference>
<evidence type="ECO:0000256" key="1">
    <source>
        <dbReference type="SAM" id="SignalP"/>
    </source>
</evidence>
<protein>
    <submittedName>
        <fullName evidence="2">Uncharacterized protein</fullName>
    </submittedName>
</protein>
<reference evidence="3" key="1">
    <citation type="submission" date="2014-01" db="EMBL/GenBank/DDBJ databases">
        <title>The Genome Sequence of Anopheles melas CM1001059_A (V2).</title>
        <authorList>
            <consortium name="The Broad Institute Genomics Platform"/>
            <person name="Neafsey D.E."/>
            <person name="Besansky N."/>
            <person name="Howell P."/>
            <person name="Walton C."/>
            <person name="Young S.K."/>
            <person name="Zeng Q."/>
            <person name="Gargeya S."/>
            <person name="Fitzgerald M."/>
            <person name="Haas B."/>
            <person name="Abouelleil A."/>
            <person name="Allen A.W."/>
            <person name="Alvarado L."/>
            <person name="Arachchi H.M."/>
            <person name="Berlin A.M."/>
            <person name="Chapman S.B."/>
            <person name="Gainer-Dewar J."/>
            <person name="Goldberg J."/>
            <person name="Griggs A."/>
            <person name="Gujja S."/>
            <person name="Hansen M."/>
            <person name="Howarth C."/>
            <person name="Imamovic A."/>
            <person name="Ireland A."/>
            <person name="Larimer J."/>
            <person name="McCowan C."/>
            <person name="Murphy C."/>
            <person name="Pearson M."/>
            <person name="Poon T.W."/>
            <person name="Priest M."/>
            <person name="Roberts A."/>
            <person name="Saif S."/>
            <person name="Shea T."/>
            <person name="Sisk P."/>
            <person name="Sykes S."/>
            <person name="Wortman J."/>
            <person name="Nusbaum C."/>
            <person name="Birren B."/>
        </authorList>
    </citation>
    <scope>NUCLEOTIDE SEQUENCE [LARGE SCALE GENOMIC DNA]</scope>
    <source>
        <strain evidence="3">CM1001059</strain>
    </source>
</reference>
<dbReference type="Proteomes" id="UP000075902">
    <property type="component" value="Unassembled WGS sequence"/>
</dbReference>
<evidence type="ECO:0000313" key="3">
    <source>
        <dbReference type="Proteomes" id="UP000075902"/>
    </source>
</evidence>
<dbReference type="STRING" id="34690.A0A182UFI7"/>
<reference evidence="2" key="2">
    <citation type="submission" date="2020-05" db="UniProtKB">
        <authorList>
            <consortium name="EnsemblMetazoa"/>
        </authorList>
    </citation>
    <scope>IDENTIFICATION</scope>
    <source>
        <strain evidence="2">CM1001059</strain>
    </source>
</reference>
<feature type="chain" id="PRO_5008138207" evidence="1">
    <location>
        <begin position="25"/>
        <end position="288"/>
    </location>
</feature>
<keyword evidence="1" id="KW-0732">Signal</keyword>
<sequence length="288" mass="30326">MRLPGGLVEDVSVLFVLPLALVYAGTEKGSRAVGSSNTKQLAPTDEQFQQLGTKKEKRGIFGFGGYAPAAPVYGHAFGHHVHQHLLPAADPFAPAVALAAPAAVPALAGPYLGSHAHTHTVVTKKVGIPIPAPYAVPIEKPYPVPVKVHVPVPIDRPYPVAIPRPYAVPVEKPYPVPVDRPYPVAVPHPVPVPVIKHVGYPVPAPVPVAIPKPVPVPVHTPYVVEKPVVAAVAPDPWATAKLWDNDSKTWSPSSGDVSVLPVGATEELAAPTPTLLKAISFMSMSFSK</sequence>
<dbReference type="AlphaFoldDB" id="A0A182UFI7"/>
<dbReference type="PANTHER" id="PTHR47771:SF12">
    <property type="entry name" value="HL02234P-RELATED"/>
    <property type="match status" value="1"/>
</dbReference>
<dbReference type="VEuPathDB" id="VectorBase:AMEC019475"/>
<evidence type="ECO:0000313" key="2">
    <source>
        <dbReference type="EnsemblMetazoa" id="AMEC019475-PA"/>
    </source>
</evidence>